<accession>A0ABQ5CWB5</accession>
<organism evidence="2 3">
    <name type="scientific">Tanacetum coccineum</name>
    <dbReference type="NCBI Taxonomy" id="301880"/>
    <lineage>
        <taxon>Eukaryota</taxon>
        <taxon>Viridiplantae</taxon>
        <taxon>Streptophyta</taxon>
        <taxon>Embryophyta</taxon>
        <taxon>Tracheophyta</taxon>
        <taxon>Spermatophyta</taxon>
        <taxon>Magnoliopsida</taxon>
        <taxon>eudicotyledons</taxon>
        <taxon>Gunneridae</taxon>
        <taxon>Pentapetalae</taxon>
        <taxon>asterids</taxon>
        <taxon>campanulids</taxon>
        <taxon>Asterales</taxon>
        <taxon>Asteraceae</taxon>
        <taxon>Asteroideae</taxon>
        <taxon>Anthemideae</taxon>
        <taxon>Anthemidinae</taxon>
        <taxon>Tanacetum</taxon>
    </lineage>
</organism>
<feature type="transmembrane region" description="Helical" evidence="1">
    <location>
        <begin position="20"/>
        <end position="38"/>
    </location>
</feature>
<dbReference type="Proteomes" id="UP001151760">
    <property type="component" value="Unassembled WGS sequence"/>
</dbReference>
<proteinExistence type="predicted"/>
<reference evidence="2" key="2">
    <citation type="submission" date="2022-01" db="EMBL/GenBank/DDBJ databases">
        <authorList>
            <person name="Yamashiro T."/>
            <person name="Shiraishi A."/>
            <person name="Satake H."/>
            <person name="Nakayama K."/>
        </authorList>
    </citation>
    <scope>NUCLEOTIDE SEQUENCE</scope>
</reference>
<dbReference type="EMBL" id="BQNB010014652">
    <property type="protein sequence ID" value="GJT30772.1"/>
    <property type="molecule type" value="Genomic_DNA"/>
</dbReference>
<evidence type="ECO:0000313" key="2">
    <source>
        <dbReference type="EMBL" id="GJT30772.1"/>
    </source>
</evidence>
<evidence type="ECO:0000313" key="3">
    <source>
        <dbReference type="Proteomes" id="UP001151760"/>
    </source>
</evidence>
<evidence type="ECO:0000256" key="1">
    <source>
        <dbReference type="SAM" id="Phobius"/>
    </source>
</evidence>
<comment type="caution">
    <text evidence="2">The sequence shown here is derived from an EMBL/GenBank/DDBJ whole genome shotgun (WGS) entry which is preliminary data.</text>
</comment>
<gene>
    <name evidence="2" type="ORF">Tco_0911047</name>
</gene>
<protein>
    <submittedName>
        <fullName evidence="2">Uncharacterized protein</fullName>
    </submittedName>
</protein>
<reference evidence="2" key="1">
    <citation type="journal article" date="2022" name="Int. J. Mol. Sci.">
        <title>Draft Genome of Tanacetum Coccineum: Genomic Comparison of Closely Related Tanacetum-Family Plants.</title>
        <authorList>
            <person name="Yamashiro T."/>
            <person name="Shiraishi A."/>
            <person name="Nakayama K."/>
            <person name="Satake H."/>
        </authorList>
    </citation>
    <scope>NUCLEOTIDE SEQUENCE</scope>
</reference>
<keyword evidence="1" id="KW-0812">Transmembrane</keyword>
<keyword evidence="1" id="KW-0472">Membrane</keyword>
<keyword evidence="3" id="KW-1185">Reference proteome</keyword>
<sequence>MERAHPARHLDHVDTPGSGIDLYAFLVLRLAGAVWILCHLHAGYGRIGADKIVWKSGIDTAYPRFLDTAYQEFLGVGTTHIDAVSSLMDMAYWLSEQ</sequence>
<name>A0ABQ5CWB5_9ASTR</name>
<keyword evidence="1" id="KW-1133">Transmembrane helix</keyword>